<dbReference type="AlphaFoldDB" id="A0AAV7J3D0"/>
<evidence type="ECO:0000313" key="7">
    <source>
        <dbReference type="Proteomes" id="UP000826195"/>
    </source>
</evidence>
<dbReference type="Proteomes" id="UP000826195">
    <property type="component" value="Unassembled WGS sequence"/>
</dbReference>
<dbReference type="FunFam" id="3.40.50.720:FF:000026">
    <property type="entry name" value="Glyoxylate/hydroxypyruvate reductase B"/>
    <property type="match status" value="1"/>
</dbReference>
<keyword evidence="7" id="KW-1185">Reference proteome</keyword>
<dbReference type="GO" id="GO:0008465">
    <property type="term" value="F:hydroxypyruvate reductase (NADH) activity"/>
    <property type="evidence" value="ECO:0007669"/>
    <property type="project" value="TreeGrafter"/>
</dbReference>
<dbReference type="Gene3D" id="3.40.50.720">
    <property type="entry name" value="NAD(P)-binding Rossmann-like Domain"/>
    <property type="match status" value="2"/>
</dbReference>
<keyword evidence="1 3" id="KW-0560">Oxidoreductase</keyword>
<evidence type="ECO:0000313" key="6">
    <source>
        <dbReference type="EMBL" id="KAH0564420.1"/>
    </source>
</evidence>
<dbReference type="Pfam" id="PF02826">
    <property type="entry name" value="2-Hacid_dh_C"/>
    <property type="match status" value="1"/>
</dbReference>
<dbReference type="PANTHER" id="PTHR10996:SF119">
    <property type="entry name" value="FI03731P-RELATED"/>
    <property type="match status" value="1"/>
</dbReference>
<reference evidence="6 7" key="1">
    <citation type="journal article" date="2021" name="J. Hered.">
        <title>A chromosome-level genome assembly of the parasitoid wasp, Cotesia glomerata (Hymenoptera: Braconidae).</title>
        <authorList>
            <person name="Pinto B.J."/>
            <person name="Weis J.J."/>
            <person name="Gamble T."/>
            <person name="Ode P.J."/>
            <person name="Paul R."/>
            <person name="Zaspel J.M."/>
        </authorList>
    </citation>
    <scope>NUCLEOTIDE SEQUENCE [LARGE SCALE GENOMIC DNA]</scope>
    <source>
        <strain evidence="6">CgM1</strain>
    </source>
</reference>
<dbReference type="EMBL" id="JAHXZJ010000002">
    <property type="protein sequence ID" value="KAH0564420.1"/>
    <property type="molecule type" value="Genomic_DNA"/>
</dbReference>
<comment type="similarity">
    <text evidence="3">Belongs to the D-isomer specific 2-hydroxyacid dehydrogenase family.</text>
</comment>
<protein>
    <recommendedName>
        <fullName evidence="2">Glyoxylate reductase/hydroxypyruvate reductase</fullName>
    </recommendedName>
</protein>
<proteinExistence type="inferred from homology"/>
<dbReference type="InterPro" id="IPR050223">
    <property type="entry name" value="D-isomer_2-hydroxyacid_DH"/>
</dbReference>
<dbReference type="GO" id="GO:0005829">
    <property type="term" value="C:cytosol"/>
    <property type="evidence" value="ECO:0007669"/>
    <property type="project" value="TreeGrafter"/>
</dbReference>
<dbReference type="SUPFAM" id="SSF52283">
    <property type="entry name" value="Formate/glycerate dehydrogenase catalytic domain-like"/>
    <property type="match status" value="1"/>
</dbReference>
<evidence type="ECO:0000259" key="5">
    <source>
        <dbReference type="Pfam" id="PF02826"/>
    </source>
</evidence>
<evidence type="ECO:0000256" key="2">
    <source>
        <dbReference type="ARBA" id="ARBA00073306"/>
    </source>
</evidence>
<evidence type="ECO:0000259" key="4">
    <source>
        <dbReference type="Pfam" id="PF00389"/>
    </source>
</evidence>
<dbReference type="GO" id="GO:0030267">
    <property type="term" value="F:glyoxylate reductase (NADPH) activity"/>
    <property type="evidence" value="ECO:0007669"/>
    <property type="project" value="TreeGrafter"/>
</dbReference>
<dbReference type="GO" id="GO:0051287">
    <property type="term" value="F:NAD binding"/>
    <property type="evidence" value="ECO:0007669"/>
    <property type="project" value="InterPro"/>
</dbReference>
<evidence type="ECO:0000256" key="3">
    <source>
        <dbReference type="RuleBase" id="RU003719"/>
    </source>
</evidence>
<dbReference type="Pfam" id="PF00389">
    <property type="entry name" value="2-Hacid_dh"/>
    <property type="match status" value="1"/>
</dbReference>
<organism evidence="6 7">
    <name type="scientific">Cotesia glomerata</name>
    <name type="common">Lepidopteran parasitic wasp</name>
    <name type="synonym">Apanteles glomeratus</name>
    <dbReference type="NCBI Taxonomy" id="32391"/>
    <lineage>
        <taxon>Eukaryota</taxon>
        <taxon>Metazoa</taxon>
        <taxon>Ecdysozoa</taxon>
        <taxon>Arthropoda</taxon>
        <taxon>Hexapoda</taxon>
        <taxon>Insecta</taxon>
        <taxon>Pterygota</taxon>
        <taxon>Neoptera</taxon>
        <taxon>Endopterygota</taxon>
        <taxon>Hymenoptera</taxon>
        <taxon>Apocrita</taxon>
        <taxon>Ichneumonoidea</taxon>
        <taxon>Braconidae</taxon>
        <taxon>Microgastrinae</taxon>
        <taxon>Cotesia</taxon>
    </lineage>
</organism>
<name>A0AAV7J3D0_COTGL</name>
<feature type="domain" description="D-isomer specific 2-hydroxyacid dehydrogenase NAD-binding" evidence="5">
    <location>
        <begin position="114"/>
        <end position="291"/>
    </location>
</feature>
<dbReference type="SUPFAM" id="SSF51735">
    <property type="entry name" value="NAD(P)-binding Rossmann-fold domains"/>
    <property type="match status" value="1"/>
</dbReference>
<dbReference type="InterPro" id="IPR006140">
    <property type="entry name" value="D-isomer_DH_NAD-bd"/>
</dbReference>
<dbReference type="InterPro" id="IPR036291">
    <property type="entry name" value="NAD(P)-bd_dom_sf"/>
</dbReference>
<dbReference type="CDD" id="cd05301">
    <property type="entry name" value="GDH"/>
    <property type="match status" value="1"/>
</dbReference>
<gene>
    <name evidence="6" type="ORF">KQX54_011969</name>
</gene>
<accession>A0AAV7J3D0</accession>
<dbReference type="PANTHER" id="PTHR10996">
    <property type="entry name" value="2-HYDROXYACID DEHYDROGENASE-RELATED"/>
    <property type="match status" value="1"/>
</dbReference>
<evidence type="ECO:0000256" key="1">
    <source>
        <dbReference type="ARBA" id="ARBA00023002"/>
    </source>
</evidence>
<comment type="caution">
    <text evidence="6">The sequence shown here is derived from an EMBL/GenBank/DDBJ whole genome shotgun (WGS) entry which is preliminary data.</text>
</comment>
<sequence length="322" mass="34791">MSKTRKVLVTREDCPQAGLDLLRNSKCELTIVPGDYPSREEIIRAIPGHDALYVVGNHVNVNAELLDAAGPSLKIISTISSGYDHLDVPEIKRRGIIIGHTPVVLNAAVSEIAVMLLLTAARRAHESRLLLEAGKSERKPMWLLGQDVSGSTVGIVGLGMIGLAIAKRLVPFEIGRFLYTGHAPKKSADEIGAEFVSLDDLLELSDFVIVATPLTSETRGLFDDAAFDKMKKTAVFINIGRGAVVKTDALLRALKEKKIFAAGLDVVDPEPLPKDHELLTLPNLEIVPHIGSATVRTRNNMAIVAAQNLINALEGKPLVYPL</sequence>
<dbReference type="InterPro" id="IPR006139">
    <property type="entry name" value="D-isomer_2_OHA_DH_cat_dom"/>
</dbReference>
<feature type="domain" description="D-isomer specific 2-hydroxyacid dehydrogenase catalytic" evidence="4">
    <location>
        <begin position="9"/>
        <end position="318"/>
    </location>
</feature>